<organism evidence="3 4">
    <name type="scientific">Solirubrobacter ginsenosidimutans</name>
    <dbReference type="NCBI Taxonomy" id="490573"/>
    <lineage>
        <taxon>Bacteria</taxon>
        <taxon>Bacillati</taxon>
        <taxon>Actinomycetota</taxon>
        <taxon>Thermoleophilia</taxon>
        <taxon>Solirubrobacterales</taxon>
        <taxon>Solirubrobacteraceae</taxon>
        <taxon>Solirubrobacter</taxon>
    </lineage>
</organism>
<accession>A0A9X3S4V8</accession>
<proteinExistence type="predicted"/>
<sequence>ARRRAATPGAAGFGAPGSRRAAGSGDAGSGRAAGSRHAAGPRSFALTASRWLVLPAIAVAATIVALAAPDRAPQPLRPAPATAATVLAQLGGKVAHAPAPAGRYAYEKQLSYVSHMRPKPGGKGTFVVVLPHTDEQWITDDGGVAITRNQIGWDQPTFPTPEDKADYEAAGTNQPRWDDSPHRVDGVTVAGFTPAEVRALPTDPVALRARLIDPHVQLTAIIGQLLGSALTPQPVKVALFAVLKGLPGATLVPDTTDPKGRTGVGVRFESDAWNTLFLFDPRTGALLGTRSIGHREVPGRDIDDWSLVLESERRDDAPVATGRTLTIPVA</sequence>
<feature type="non-terminal residue" evidence="3">
    <location>
        <position position="1"/>
    </location>
</feature>
<name>A0A9X3S4V8_9ACTN</name>
<feature type="compositionally biased region" description="Low complexity" evidence="1">
    <location>
        <begin position="16"/>
        <end position="38"/>
    </location>
</feature>
<evidence type="ECO:0000256" key="1">
    <source>
        <dbReference type="SAM" id="MobiDB-lite"/>
    </source>
</evidence>
<feature type="transmembrane region" description="Helical" evidence="2">
    <location>
        <begin position="51"/>
        <end position="68"/>
    </location>
</feature>
<protein>
    <submittedName>
        <fullName evidence="3">CU044_5270 family protein</fullName>
    </submittedName>
</protein>
<evidence type="ECO:0000313" key="4">
    <source>
        <dbReference type="Proteomes" id="UP001149140"/>
    </source>
</evidence>
<gene>
    <name evidence="3" type="ORF">OM076_31650</name>
</gene>
<dbReference type="Proteomes" id="UP001149140">
    <property type="component" value="Unassembled WGS sequence"/>
</dbReference>
<dbReference type="InterPro" id="IPR047789">
    <property type="entry name" value="CU044_5270-like"/>
</dbReference>
<dbReference type="AlphaFoldDB" id="A0A9X3S4V8"/>
<keyword evidence="2" id="KW-1133">Transmembrane helix</keyword>
<feature type="region of interest" description="Disordered" evidence="1">
    <location>
        <begin position="1"/>
        <end position="38"/>
    </location>
</feature>
<reference evidence="3" key="1">
    <citation type="submission" date="2022-10" db="EMBL/GenBank/DDBJ databases">
        <title>The WGS of Solirubrobacter ginsenosidimutans DSM 21036.</title>
        <authorList>
            <person name="Jiang Z."/>
        </authorList>
    </citation>
    <scope>NUCLEOTIDE SEQUENCE</scope>
    <source>
        <strain evidence="3">DSM 21036</strain>
    </source>
</reference>
<comment type="caution">
    <text evidence="3">The sequence shown here is derived from an EMBL/GenBank/DDBJ whole genome shotgun (WGS) entry which is preliminary data.</text>
</comment>
<keyword evidence="2" id="KW-0472">Membrane</keyword>
<feature type="compositionally biased region" description="Low complexity" evidence="1">
    <location>
        <begin position="1"/>
        <end position="10"/>
    </location>
</feature>
<dbReference type="EMBL" id="JAPDOD010000039">
    <property type="protein sequence ID" value="MDA0164867.1"/>
    <property type="molecule type" value="Genomic_DNA"/>
</dbReference>
<evidence type="ECO:0000313" key="3">
    <source>
        <dbReference type="EMBL" id="MDA0164867.1"/>
    </source>
</evidence>
<keyword evidence="2" id="KW-0812">Transmembrane</keyword>
<keyword evidence="4" id="KW-1185">Reference proteome</keyword>
<dbReference type="RefSeq" id="WP_270044121.1">
    <property type="nucleotide sequence ID" value="NZ_JAPDOD010000039.1"/>
</dbReference>
<dbReference type="NCBIfam" id="NF038083">
    <property type="entry name" value="CU044_5270_fam"/>
    <property type="match status" value="1"/>
</dbReference>
<evidence type="ECO:0000256" key="2">
    <source>
        <dbReference type="SAM" id="Phobius"/>
    </source>
</evidence>